<reference evidence="3" key="1">
    <citation type="submission" date="2011-07" db="EMBL/GenBank/DDBJ databases">
        <authorList>
            <consortium name="Caenorhabditis brenneri Sequencing and Analysis Consortium"/>
            <person name="Wilson R.K."/>
        </authorList>
    </citation>
    <scope>NUCLEOTIDE SEQUENCE [LARGE SCALE GENOMIC DNA]</scope>
    <source>
        <strain evidence="3">PB2801</strain>
    </source>
</reference>
<dbReference type="InterPro" id="IPR036047">
    <property type="entry name" value="F-box-like_dom_sf"/>
</dbReference>
<dbReference type="AlphaFoldDB" id="G0MW03"/>
<evidence type="ECO:0000259" key="1">
    <source>
        <dbReference type="PROSITE" id="PS50181"/>
    </source>
</evidence>
<dbReference type="PROSITE" id="PS50181">
    <property type="entry name" value="FBOX"/>
    <property type="match status" value="1"/>
</dbReference>
<dbReference type="EMBL" id="GL379815">
    <property type="protein sequence ID" value="EGT45266.1"/>
    <property type="molecule type" value="Genomic_DNA"/>
</dbReference>
<keyword evidence="3" id="KW-1185">Reference proteome</keyword>
<dbReference type="GO" id="GO:0045087">
    <property type="term" value="P:innate immune response"/>
    <property type="evidence" value="ECO:0007669"/>
    <property type="project" value="TreeGrafter"/>
</dbReference>
<dbReference type="PANTHER" id="PTHR23015:SF4">
    <property type="entry name" value="DUF38 DOMAIN-CONTAINING PROTEIN-RELATED"/>
    <property type="match status" value="1"/>
</dbReference>
<protein>
    <recommendedName>
        <fullName evidence="1">F-box domain-containing protein</fullName>
    </recommendedName>
</protein>
<name>G0MW03_CAEBE</name>
<dbReference type="Pfam" id="PF01827">
    <property type="entry name" value="FTH"/>
    <property type="match status" value="1"/>
</dbReference>
<dbReference type="PANTHER" id="PTHR23015">
    <property type="entry name" value="UNCHARACTERIZED C.ELEGANS PROTEIN"/>
    <property type="match status" value="1"/>
</dbReference>
<dbReference type="HOGENOM" id="CLU_073170_0_0_1"/>
<dbReference type="SMART" id="SM00256">
    <property type="entry name" value="FBOX"/>
    <property type="match status" value="1"/>
</dbReference>
<dbReference type="Pfam" id="PF00646">
    <property type="entry name" value="F-box"/>
    <property type="match status" value="1"/>
</dbReference>
<dbReference type="Proteomes" id="UP000008068">
    <property type="component" value="Unassembled WGS sequence"/>
</dbReference>
<organism evidence="3">
    <name type="scientific">Caenorhabditis brenneri</name>
    <name type="common">Nematode worm</name>
    <dbReference type="NCBI Taxonomy" id="135651"/>
    <lineage>
        <taxon>Eukaryota</taxon>
        <taxon>Metazoa</taxon>
        <taxon>Ecdysozoa</taxon>
        <taxon>Nematoda</taxon>
        <taxon>Chromadorea</taxon>
        <taxon>Rhabditida</taxon>
        <taxon>Rhabditina</taxon>
        <taxon>Rhabditomorpha</taxon>
        <taxon>Rhabditoidea</taxon>
        <taxon>Rhabditidae</taxon>
        <taxon>Peloderinae</taxon>
        <taxon>Caenorhabditis</taxon>
    </lineage>
</organism>
<dbReference type="CDD" id="cd22150">
    <property type="entry name" value="F-box_CeFBXA-like"/>
    <property type="match status" value="1"/>
</dbReference>
<gene>
    <name evidence="2" type="ORF">CAEBREN_22211</name>
</gene>
<accession>G0MW03</accession>
<dbReference type="InParanoid" id="G0MW03"/>
<dbReference type="FunCoup" id="G0MW03">
    <property type="interactions" value="2376"/>
</dbReference>
<dbReference type="InterPro" id="IPR002900">
    <property type="entry name" value="DUF38/FTH_CAE_spp"/>
</dbReference>
<evidence type="ECO:0000313" key="2">
    <source>
        <dbReference type="EMBL" id="EGT45266.1"/>
    </source>
</evidence>
<evidence type="ECO:0000313" key="3">
    <source>
        <dbReference type="Proteomes" id="UP000008068"/>
    </source>
</evidence>
<dbReference type="SUPFAM" id="SSF81383">
    <property type="entry name" value="F-box domain"/>
    <property type="match status" value="1"/>
</dbReference>
<dbReference type="InterPro" id="IPR001810">
    <property type="entry name" value="F-box_dom"/>
</dbReference>
<proteinExistence type="predicted"/>
<dbReference type="OrthoDB" id="7600185at2759"/>
<sequence>MEFYQNPEFKGTDYDGSTKPKFSDLPIEIVFKILDELDPINRIFVRYVSKPLRAIVDNLEYPVAEIEVHETAKGLEIIFDNTQKVTFSPTKNGCEAISETQRRVVQGGNYLELALNLLESILSNPRLRLYTLVFAHHHDAKVFNYCINTLASNKKIPKINTKELAIFAFKPVILEPILSLVSHEELMVLRLEAADEPTIEEVMTTELFKTVPGFDIYKSAALGSKMIVWFASFSYFAVKFHRFTTNDILDLRDDLSYIFTSCEYGNIYVEESFDLDDIAAIVDEEIQENKFIIYRHQIPRSEFRLEFKFERNVLRFVRSKNSLPLYIFE</sequence>
<feature type="domain" description="F-box" evidence="1">
    <location>
        <begin position="19"/>
        <end position="66"/>
    </location>
</feature>
<dbReference type="InterPro" id="IPR040161">
    <property type="entry name" value="FB224"/>
</dbReference>